<accession>A0A246FFZ4</accession>
<protein>
    <recommendedName>
        <fullName evidence="4">Flagellar hook-associated protein</fullName>
    </recommendedName>
</protein>
<proteinExistence type="predicted"/>
<dbReference type="eggNOG" id="ENOG5032X29">
    <property type="taxonomic scope" value="Bacteria"/>
</dbReference>
<organism evidence="2 3">
    <name type="scientific">Pseudomonas nitroreducens</name>
    <dbReference type="NCBI Taxonomy" id="46680"/>
    <lineage>
        <taxon>Bacteria</taxon>
        <taxon>Pseudomonadati</taxon>
        <taxon>Pseudomonadota</taxon>
        <taxon>Gammaproteobacteria</taxon>
        <taxon>Pseudomonadales</taxon>
        <taxon>Pseudomonadaceae</taxon>
        <taxon>Pseudomonas</taxon>
    </lineage>
</organism>
<evidence type="ECO:0000313" key="3">
    <source>
        <dbReference type="Proteomes" id="UP000198145"/>
    </source>
</evidence>
<evidence type="ECO:0000256" key="1">
    <source>
        <dbReference type="SAM" id="MobiDB-lite"/>
    </source>
</evidence>
<dbReference type="AlphaFoldDB" id="A0A246FFZ4"/>
<gene>
    <name evidence="2" type="ORF">CEG18_00525</name>
</gene>
<dbReference type="RefSeq" id="WP_088415842.1">
    <property type="nucleotide sequence ID" value="NZ_NJBA01000001.1"/>
</dbReference>
<dbReference type="EMBL" id="NJBA01000001">
    <property type="protein sequence ID" value="OWP52350.1"/>
    <property type="molecule type" value="Genomic_DNA"/>
</dbReference>
<sequence>MKVIKQLPAAAVFDPSARRDVILPSTGERQNALRKGEEKGENAAQMARGAQKSGSFNLQLNQQLSSMQSADSYLGDLQDRLGGLKLNLSRELSAPQSQDREGVRQATRQVNELLEQRAQRSDGSLDANFRLRLNEPVRSRFSLEGLESVQDIQRSGKETLLFSAGRQLAEPAAVVLDDGMSTEQVLRRFNATLGQAGIRAELDSDGTLKFSAPEADWQQLKGQLAVQGEGKLFAKGKNTRLKSQEEGLLAFPTEIRSDAFREQRQLLDSVVSALDRIGGLRDQLRHRQDDIRDFLDRHASEDEREWAHTFAASMLDRMGRSATHYSAAAQTVVAQANLSRFAVVSLLA</sequence>
<name>A0A246FFZ4_PSENT</name>
<evidence type="ECO:0008006" key="4">
    <source>
        <dbReference type="Google" id="ProtNLM"/>
    </source>
</evidence>
<reference evidence="2 3" key="1">
    <citation type="submission" date="2017-06" db="EMBL/GenBank/DDBJ databases">
        <title>Draft genome of Pseudomonas nitroreducens DF05.</title>
        <authorList>
            <person name="Iyer R."/>
        </authorList>
    </citation>
    <scope>NUCLEOTIDE SEQUENCE [LARGE SCALE GENOMIC DNA]</scope>
    <source>
        <strain evidence="2 3">DF05</strain>
    </source>
</reference>
<dbReference type="Proteomes" id="UP000198145">
    <property type="component" value="Unassembled WGS sequence"/>
</dbReference>
<evidence type="ECO:0000313" key="2">
    <source>
        <dbReference type="EMBL" id="OWP52350.1"/>
    </source>
</evidence>
<dbReference type="STRING" id="46680.GCA_000807755_03417"/>
<comment type="caution">
    <text evidence="2">The sequence shown here is derived from an EMBL/GenBank/DDBJ whole genome shotgun (WGS) entry which is preliminary data.</text>
</comment>
<feature type="region of interest" description="Disordered" evidence="1">
    <location>
        <begin position="25"/>
        <end position="53"/>
    </location>
</feature>